<evidence type="ECO:0000256" key="1">
    <source>
        <dbReference type="SAM" id="Phobius"/>
    </source>
</evidence>
<dbReference type="AlphaFoldDB" id="A0AAU7DHI9"/>
<evidence type="ECO:0008006" key="3">
    <source>
        <dbReference type="Google" id="ProtNLM"/>
    </source>
</evidence>
<dbReference type="RefSeq" id="WP_348262069.1">
    <property type="nucleotide sequence ID" value="NZ_CP121196.1"/>
</dbReference>
<reference evidence="2" key="1">
    <citation type="submission" date="2023-03" db="EMBL/GenBank/DDBJ databases">
        <title>Edaphobacter sp.</title>
        <authorList>
            <person name="Huber K.J."/>
            <person name="Papendorf J."/>
            <person name="Pilke C."/>
            <person name="Bunk B."/>
            <person name="Sproeer C."/>
            <person name="Pester M."/>
        </authorList>
    </citation>
    <scope>NUCLEOTIDE SEQUENCE</scope>
    <source>
        <strain evidence="2">DSM 110680</strain>
    </source>
</reference>
<dbReference type="EMBL" id="CP121196">
    <property type="protein sequence ID" value="XBH16841.1"/>
    <property type="molecule type" value="Genomic_DNA"/>
</dbReference>
<keyword evidence="1" id="KW-0472">Membrane</keyword>
<accession>A0AAU7DHI9</accession>
<gene>
    <name evidence="2" type="ORF">P8935_19975</name>
</gene>
<feature type="transmembrane region" description="Helical" evidence="1">
    <location>
        <begin position="12"/>
        <end position="32"/>
    </location>
</feature>
<protein>
    <recommendedName>
        <fullName evidence="3">DUF4126 domain-containing protein</fullName>
    </recommendedName>
</protein>
<organism evidence="2">
    <name type="scientific">Telmatobacter sp. DSM 110680</name>
    <dbReference type="NCBI Taxonomy" id="3036704"/>
    <lineage>
        <taxon>Bacteria</taxon>
        <taxon>Pseudomonadati</taxon>
        <taxon>Acidobacteriota</taxon>
        <taxon>Terriglobia</taxon>
        <taxon>Terriglobales</taxon>
        <taxon>Acidobacteriaceae</taxon>
        <taxon>Telmatobacter</taxon>
    </lineage>
</organism>
<sequence length="112" mass="11703">MLKRKIEICRAHPVLVATAAGAMVGAANAILLEAGGLWHGNSTGVLSLFIPAAHAPRAGQSDAMQTALLLLIEFAGNVVGFSLLFAVPVAVFVGIRRVFASQKRTASPEERP</sequence>
<evidence type="ECO:0000313" key="2">
    <source>
        <dbReference type="EMBL" id="XBH16841.1"/>
    </source>
</evidence>
<keyword evidence="1" id="KW-0812">Transmembrane</keyword>
<keyword evidence="1" id="KW-1133">Transmembrane helix</keyword>
<proteinExistence type="predicted"/>
<feature type="transmembrane region" description="Helical" evidence="1">
    <location>
        <begin position="74"/>
        <end position="95"/>
    </location>
</feature>
<name>A0AAU7DHI9_9BACT</name>